<dbReference type="GO" id="GO:0016020">
    <property type="term" value="C:membrane"/>
    <property type="evidence" value="ECO:0007669"/>
    <property type="project" value="UniProtKB-SubCell"/>
</dbReference>
<evidence type="ECO:0000256" key="4">
    <source>
        <dbReference type="ARBA" id="ARBA00022989"/>
    </source>
</evidence>
<dbReference type="AlphaFoldDB" id="A0A813E9C9"/>
<feature type="transmembrane region" description="Helical" evidence="7">
    <location>
        <begin position="261"/>
        <end position="280"/>
    </location>
</feature>
<dbReference type="EMBL" id="CAJNNW010031940">
    <property type="protein sequence ID" value="CAE8710099.1"/>
    <property type="molecule type" value="Genomic_DNA"/>
</dbReference>
<evidence type="ECO:0000256" key="6">
    <source>
        <dbReference type="SAM" id="MobiDB-lite"/>
    </source>
</evidence>
<evidence type="ECO:0000313" key="9">
    <source>
        <dbReference type="EMBL" id="CAE8710099.1"/>
    </source>
</evidence>
<accession>A0A813E9C9</accession>
<keyword evidence="10" id="KW-1185">Reference proteome</keyword>
<feature type="transmembrane region" description="Helical" evidence="7">
    <location>
        <begin position="108"/>
        <end position="136"/>
    </location>
</feature>
<protein>
    <recommendedName>
        <fullName evidence="11">Amino acid permease/ SLC12A domain-containing protein</fullName>
    </recommendedName>
</protein>
<dbReference type="EMBL" id="CAJNNV010009174">
    <property type="protein sequence ID" value="CAE8597091.1"/>
    <property type="molecule type" value="Genomic_DNA"/>
</dbReference>
<reference evidence="8" key="1">
    <citation type="submission" date="2021-02" db="EMBL/GenBank/DDBJ databases">
        <authorList>
            <person name="Dougan E. K."/>
            <person name="Rhodes N."/>
            <person name="Thang M."/>
            <person name="Chan C."/>
        </authorList>
    </citation>
    <scope>NUCLEOTIDE SEQUENCE</scope>
</reference>
<dbReference type="Gene3D" id="1.20.1740.10">
    <property type="entry name" value="Amino acid/polyamine transporter I"/>
    <property type="match status" value="1"/>
</dbReference>
<evidence type="ECO:0000313" key="8">
    <source>
        <dbReference type="EMBL" id="CAE8597091.1"/>
    </source>
</evidence>
<keyword evidence="4 7" id="KW-1133">Transmembrane helix</keyword>
<feature type="transmembrane region" description="Helical" evidence="7">
    <location>
        <begin position="187"/>
        <end position="208"/>
    </location>
</feature>
<dbReference type="Proteomes" id="UP000626109">
    <property type="component" value="Unassembled WGS sequence"/>
</dbReference>
<keyword evidence="2" id="KW-0813">Transport</keyword>
<proteinExistence type="predicted"/>
<comment type="caution">
    <text evidence="8">The sequence shown here is derived from an EMBL/GenBank/DDBJ whole genome shotgun (WGS) entry which is preliminary data.</text>
</comment>
<feature type="transmembrane region" description="Helical" evidence="7">
    <location>
        <begin position="229"/>
        <end position="249"/>
    </location>
</feature>
<feature type="region of interest" description="Disordered" evidence="6">
    <location>
        <begin position="300"/>
        <end position="322"/>
    </location>
</feature>
<dbReference type="PANTHER" id="PTHR45649">
    <property type="entry name" value="AMINO-ACID PERMEASE BAT1"/>
    <property type="match status" value="1"/>
</dbReference>
<evidence type="ECO:0000256" key="3">
    <source>
        <dbReference type="ARBA" id="ARBA00022692"/>
    </source>
</evidence>
<evidence type="ECO:0000256" key="7">
    <source>
        <dbReference type="SAM" id="Phobius"/>
    </source>
</evidence>
<evidence type="ECO:0000256" key="2">
    <source>
        <dbReference type="ARBA" id="ARBA00022448"/>
    </source>
</evidence>
<name>A0A813E9C9_POLGL</name>
<sequence>MAQYLLLVYGTPAHMAEETTNAAKTVPRAILLSYVLGGLLNLGMLMSYLFCIKLDNYQYDPMSLEPLSQPDHTIAVGNILILGVTNGLFPVGNIFYDSFMARYGRAEGAVFFSSLICVGTHFCVTLTITAAIRFMYSFARDGGFPFSKQLAYVEPRTGVPVNCVWVFCVCVMLLQTDIFAHTWFSTLNAIGSVAANGLLFVYGVPCFLRILNRHIFRPASEFSLGRASIPCAFMGVCYCVFAEATISLPTAMPVVKDNLNVAHVFLASIIGWAVISFLVMNHFKWYKGPALTAVNVSPMKDEHTGSTGVGSKSDMGSVDEIK</sequence>
<feature type="transmembrane region" description="Helical" evidence="7">
    <location>
        <begin position="73"/>
        <end position="96"/>
    </location>
</feature>
<dbReference type="Proteomes" id="UP000654075">
    <property type="component" value="Unassembled WGS sequence"/>
</dbReference>
<dbReference type="Pfam" id="PF13520">
    <property type="entry name" value="AA_permease_2"/>
    <property type="match status" value="1"/>
</dbReference>
<dbReference type="GO" id="GO:0022857">
    <property type="term" value="F:transmembrane transporter activity"/>
    <property type="evidence" value="ECO:0007669"/>
    <property type="project" value="InterPro"/>
</dbReference>
<dbReference type="OrthoDB" id="4476201at2759"/>
<evidence type="ECO:0008006" key="11">
    <source>
        <dbReference type="Google" id="ProtNLM"/>
    </source>
</evidence>
<comment type="subcellular location">
    <subcellularLocation>
        <location evidence="1">Membrane</location>
        <topology evidence="1">Multi-pass membrane protein</topology>
    </subcellularLocation>
</comment>
<dbReference type="InterPro" id="IPR002293">
    <property type="entry name" value="AA/rel_permease1"/>
</dbReference>
<feature type="transmembrane region" description="Helical" evidence="7">
    <location>
        <begin position="31"/>
        <end position="52"/>
    </location>
</feature>
<evidence type="ECO:0000256" key="1">
    <source>
        <dbReference type="ARBA" id="ARBA00004141"/>
    </source>
</evidence>
<keyword evidence="3 7" id="KW-0812">Transmembrane</keyword>
<evidence type="ECO:0000313" key="10">
    <source>
        <dbReference type="Proteomes" id="UP000654075"/>
    </source>
</evidence>
<dbReference type="PANTHER" id="PTHR45649:SF26">
    <property type="entry name" value="OS04G0435100 PROTEIN"/>
    <property type="match status" value="1"/>
</dbReference>
<evidence type="ECO:0000256" key="5">
    <source>
        <dbReference type="ARBA" id="ARBA00023136"/>
    </source>
</evidence>
<gene>
    <name evidence="8" type="ORF">PGLA1383_LOCUS15543</name>
    <name evidence="9" type="ORF">PGLA2088_LOCUS35790</name>
</gene>
<keyword evidence="5 7" id="KW-0472">Membrane</keyword>
<organism evidence="8 10">
    <name type="scientific">Polarella glacialis</name>
    <name type="common">Dinoflagellate</name>
    <dbReference type="NCBI Taxonomy" id="89957"/>
    <lineage>
        <taxon>Eukaryota</taxon>
        <taxon>Sar</taxon>
        <taxon>Alveolata</taxon>
        <taxon>Dinophyceae</taxon>
        <taxon>Suessiales</taxon>
        <taxon>Suessiaceae</taxon>
        <taxon>Polarella</taxon>
    </lineage>
</organism>